<dbReference type="HAMAP" id="MF_00318">
    <property type="entry name" value="Enolase"/>
    <property type="match status" value="1"/>
</dbReference>
<dbReference type="InterPro" id="IPR036849">
    <property type="entry name" value="Enolase-like_C_sf"/>
</dbReference>
<dbReference type="Pfam" id="PF00113">
    <property type="entry name" value="Enolase_C"/>
    <property type="match status" value="1"/>
</dbReference>
<evidence type="ECO:0000256" key="4">
    <source>
        <dbReference type="ARBA" id="ARBA00017068"/>
    </source>
</evidence>
<evidence type="ECO:0000256" key="3">
    <source>
        <dbReference type="ARBA" id="ARBA00012058"/>
    </source>
</evidence>
<dbReference type="PANTHER" id="PTHR11902:SF1">
    <property type="entry name" value="ENOLASE"/>
    <property type="match status" value="1"/>
</dbReference>
<dbReference type="GO" id="GO:0006096">
    <property type="term" value="P:glycolytic process"/>
    <property type="evidence" value="ECO:0007669"/>
    <property type="project" value="UniProtKB-UniRule"/>
</dbReference>
<dbReference type="SUPFAM" id="SSF54826">
    <property type="entry name" value="Enolase N-terminal domain-like"/>
    <property type="match status" value="1"/>
</dbReference>
<reference evidence="15 16" key="1">
    <citation type="journal article" date="2016" name="Nat. Commun.">
        <title>Thousands of microbial genomes shed light on interconnected biogeochemical processes in an aquifer system.</title>
        <authorList>
            <person name="Anantharaman K."/>
            <person name="Brown C.T."/>
            <person name="Hug L.A."/>
            <person name="Sharon I."/>
            <person name="Castelle C.J."/>
            <person name="Probst A.J."/>
            <person name="Thomas B.C."/>
            <person name="Singh A."/>
            <person name="Wilkins M.J."/>
            <person name="Karaoz U."/>
            <person name="Brodie E.L."/>
            <person name="Williams K.H."/>
            <person name="Hubbard S.S."/>
            <person name="Banfield J.F."/>
        </authorList>
    </citation>
    <scope>NUCLEOTIDE SEQUENCE [LARGE SCALE GENOMIC DNA]</scope>
</reference>
<feature type="binding site" evidence="9">
    <location>
        <position position="153"/>
    </location>
    <ligand>
        <name>(2R)-2-phosphoglycerate</name>
        <dbReference type="ChEBI" id="CHEBI:58289"/>
    </ligand>
</feature>
<keyword evidence="7 9" id="KW-0324">Glycolysis</keyword>
<evidence type="ECO:0000256" key="5">
    <source>
        <dbReference type="ARBA" id="ARBA00022525"/>
    </source>
</evidence>
<dbReference type="SFLD" id="SFLDS00001">
    <property type="entry name" value="Enolase"/>
    <property type="match status" value="1"/>
</dbReference>
<feature type="binding site" evidence="9">
    <location>
        <position position="358"/>
    </location>
    <ligand>
        <name>(2R)-2-phosphoglycerate</name>
        <dbReference type="ChEBI" id="CHEBI:58289"/>
    </ligand>
</feature>
<evidence type="ECO:0000259" key="13">
    <source>
        <dbReference type="SMART" id="SM01192"/>
    </source>
</evidence>
<accession>A0A1G2EQP9</accession>
<comment type="cofactor">
    <cofactor evidence="9">
        <name>Mg(2+)</name>
        <dbReference type="ChEBI" id="CHEBI:18420"/>
    </cofactor>
    <text evidence="9">Binds a second Mg(2+) ion via substrate during catalysis.</text>
</comment>
<dbReference type="PIRSF" id="PIRSF001400">
    <property type="entry name" value="Enolase"/>
    <property type="match status" value="1"/>
</dbReference>
<dbReference type="PANTHER" id="PTHR11902">
    <property type="entry name" value="ENOLASE"/>
    <property type="match status" value="1"/>
</dbReference>
<protein>
    <recommendedName>
        <fullName evidence="4 9">Enolase</fullName>
        <ecNumber evidence="3 9">4.2.1.11</ecNumber>
    </recommendedName>
    <alternativeName>
        <fullName evidence="9">2-phospho-D-glycerate hydro-lyase</fullName>
    </alternativeName>
    <alternativeName>
        <fullName evidence="9">2-phosphoglycerate dehydratase</fullName>
    </alternativeName>
</protein>
<dbReference type="Proteomes" id="UP000177740">
    <property type="component" value="Unassembled WGS sequence"/>
</dbReference>
<evidence type="ECO:0000256" key="10">
    <source>
        <dbReference type="PIRSR" id="PIRSR001400-1"/>
    </source>
</evidence>
<dbReference type="GO" id="GO:0005576">
    <property type="term" value="C:extracellular region"/>
    <property type="evidence" value="ECO:0007669"/>
    <property type="project" value="UniProtKB-SubCell"/>
</dbReference>
<dbReference type="SMART" id="SM01193">
    <property type="entry name" value="Enolase_N"/>
    <property type="match status" value="1"/>
</dbReference>
<keyword evidence="9" id="KW-0963">Cytoplasm</keyword>
<dbReference type="InterPro" id="IPR000941">
    <property type="entry name" value="Enolase"/>
</dbReference>
<evidence type="ECO:0000256" key="9">
    <source>
        <dbReference type="HAMAP-Rule" id="MF_00318"/>
    </source>
</evidence>
<evidence type="ECO:0000256" key="11">
    <source>
        <dbReference type="PIRSR" id="PIRSR001400-2"/>
    </source>
</evidence>
<comment type="function">
    <text evidence="9">Catalyzes the reversible conversion of 2-phosphoglycerate (2-PG) into phosphoenolpyruvate (PEP). It is essential for the degradation of carbohydrates via glycolysis.</text>
</comment>
<keyword evidence="6 9" id="KW-0460">Magnesium</keyword>
<dbReference type="SFLD" id="SFLDG00178">
    <property type="entry name" value="enolase"/>
    <property type="match status" value="1"/>
</dbReference>
<comment type="caution">
    <text evidence="15">The sequence shown here is derived from an EMBL/GenBank/DDBJ whole genome shotgun (WGS) entry which is preliminary data.</text>
</comment>
<feature type="active site" description="Proton donor" evidence="9 10">
    <location>
        <position position="194"/>
    </location>
</feature>
<evidence type="ECO:0000256" key="2">
    <source>
        <dbReference type="ARBA" id="ARBA00009604"/>
    </source>
</evidence>
<feature type="binding site" evidence="11">
    <location>
        <position position="154"/>
    </location>
    <ligand>
        <name>substrate</name>
    </ligand>
</feature>
<feature type="binding site" evidence="11">
    <location>
        <position position="284"/>
    </location>
    <ligand>
        <name>substrate</name>
    </ligand>
</feature>
<dbReference type="GO" id="GO:0000287">
    <property type="term" value="F:magnesium ion binding"/>
    <property type="evidence" value="ECO:0007669"/>
    <property type="project" value="UniProtKB-UniRule"/>
</dbReference>
<evidence type="ECO:0000256" key="8">
    <source>
        <dbReference type="ARBA" id="ARBA00023239"/>
    </source>
</evidence>
<dbReference type="InterPro" id="IPR020811">
    <property type="entry name" value="Enolase_N"/>
</dbReference>
<keyword evidence="5 9" id="KW-0964">Secreted</keyword>
<feature type="domain" description="Enolase C-terminal TIM barrel" evidence="13">
    <location>
        <begin position="129"/>
        <end position="386"/>
    </location>
</feature>
<name>A0A1G2EQP9_9BACT</name>
<dbReference type="Pfam" id="PF03952">
    <property type="entry name" value="Enolase_N"/>
    <property type="match status" value="1"/>
</dbReference>
<sequence>MIKSLRAKRILDSRGKPTVEAILKTDKGVFKSSCPSGASTGKNEAFVVETKKALENISKIIGPAVRGLDEKKQEELDELLIELDGTENKRKLGANAILPVSIAVLRAGSGSENLPLFSYISKIYRGRVLVSMPRPCFNIINGGAHAKNSIDIQEFMVIPSYESFSKNLKAARKIFKKLGKKLDKKFKAVSLGDEGGFSCNLSSAEEALDFVIQSAGDLNFEIGLDVAASQFSKDQKNRYNVEYFKELVSKYPIIFLEDPFGEEDKESFRKITEELGSRVRIIGDDFLTTNIERIKSSKKDCNGAIIKPNQIGTVTETLRALRMAKSFGWKTIVSHRSGETMDDFIADLAAGTGSDFIKSGAPSKKERMVKYKRLLRIEKYCKSHRL</sequence>
<feature type="binding site" evidence="9">
    <location>
        <position position="307"/>
    </location>
    <ligand>
        <name>(2R)-2-phosphoglycerate</name>
        <dbReference type="ChEBI" id="CHEBI:58289"/>
    </ligand>
</feature>
<feature type="binding site" evidence="9 12">
    <location>
        <position position="284"/>
    </location>
    <ligand>
        <name>Mg(2+)</name>
        <dbReference type="ChEBI" id="CHEBI:18420"/>
    </ligand>
</feature>
<dbReference type="STRING" id="1801677.A2365_03540"/>
<dbReference type="GO" id="GO:0009986">
    <property type="term" value="C:cell surface"/>
    <property type="evidence" value="ECO:0007669"/>
    <property type="project" value="UniProtKB-SubCell"/>
</dbReference>
<comment type="similarity">
    <text evidence="2 9">Belongs to the enolase family.</text>
</comment>
<dbReference type="EMBL" id="MHMM01000004">
    <property type="protein sequence ID" value="OGZ27691.1"/>
    <property type="molecule type" value="Genomic_DNA"/>
</dbReference>
<dbReference type="SFLD" id="SFLDF00002">
    <property type="entry name" value="enolase"/>
    <property type="match status" value="1"/>
</dbReference>
<feature type="binding site" evidence="11">
    <location>
        <position position="145"/>
    </location>
    <ligand>
        <name>substrate</name>
    </ligand>
</feature>
<evidence type="ECO:0000259" key="14">
    <source>
        <dbReference type="SMART" id="SM01193"/>
    </source>
</evidence>
<keyword evidence="9 12" id="KW-0479">Metal-binding</keyword>
<dbReference type="Gene3D" id="3.20.20.120">
    <property type="entry name" value="Enolase-like C-terminal domain"/>
    <property type="match status" value="1"/>
</dbReference>
<feature type="binding site" evidence="9 12">
    <location>
        <position position="257"/>
    </location>
    <ligand>
        <name>Mg(2+)</name>
        <dbReference type="ChEBI" id="CHEBI:18420"/>
    </ligand>
</feature>
<comment type="cofactor">
    <cofactor evidence="12">
        <name>Mg(2+)</name>
        <dbReference type="ChEBI" id="CHEBI:18420"/>
    </cofactor>
    <text evidence="12">Mg(2+) is required for catalysis and for stabilizing the dimer.</text>
</comment>
<feature type="active site" description="Proton acceptor" evidence="9 10">
    <location>
        <position position="307"/>
    </location>
</feature>
<evidence type="ECO:0000256" key="12">
    <source>
        <dbReference type="PIRSR" id="PIRSR001400-3"/>
    </source>
</evidence>
<dbReference type="InterPro" id="IPR020810">
    <property type="entry name" value="Enolase_C"/>
</dbReference>
<comment type="catalytic activity">
    <reaction evidence="9">
        <text>(2R)-2-phosphoglycerate = phosphoenolpyruvate + H2O</text>
        <dbReference type="Rhea" id="RHEA:10164"/>
        <dbReference type="ChEBI" id="CHEBI:15377"/>
        <dbReference type="ChEBI" id="CHEBI:58289"/>
        <dbReference type="ChEBI" id="CHEBI:58702"/>
        <dbReference type="EC" id="4.2.1.11"/>
    </reaction>
</comment>
<keyword evidence="8 9" id="KW-0456">Lyase</keyword>
<feature type="binding site" evidence="9">
    <location>
        <position position="337"/>
    </location>
    <ligand>
        <name>(2R)-2-phosphoglycerate</name>
        <dbReference type="ChEBI" id="CHEBI:58289"/>
    </ligand>
</feature>
<evidence type="ECO:0000313" key="15">
    <source>
        <dbReference type="EMBL" id="OGZ27691.1"/>
    </source>
</evidence>
<dbReference type="UniPathway" id="UPA00109">
    <property type="reaction ID" value="UER00187"/>
</dbReference>
<dbReference type="SMART" id="SM01192">
    <property type="entry name" value="Enolase_C"/>
    <property type="match status" value="1"/>
</dbReference>
<evidence type="ECO:0000256" key="1">
    <source>
        <dbReference type="ARBA" id="ARBA00005031"/>
    </source>
</evidence>
<feature type="binding site" evidence="9">
    <location>
        <position position="336"/>
    </location>
    <ligand>
        <name>(2R)-2-phosphoglycerate</name>
        <dbReference type="ChEBI" id="CHEBI:58289"/>
    </ligand>
</feature>
<feature type="domain" description="Enolase N-terminal" evidence="14">
    <location>
        <begin position="2"/>
        <end position="120"/>
    </location>
</feature>
<dbReference type="Gene3D" id="3.30.390.10">
    <property type="entry name" value="Enolase-like, N-terminal domain"/>
    <property type="match status" value="1"/>
</dbReference>
<gene>
    <name evidence="9" type="primary">eno</name>
    <name evidence="15" type="ORF">A2365_03540</name>
</gene>
<dbReference type="EC" id="4.2.1.11" evidence="3 9"/>
<proteinExistence type="inferred from homology"/>
<evidence type="ECO:0000256" key="6">
    <source>
        <dbReference type="ARBA" id="ARBA00022842"/>
    </source>
</evidence>
<dbReference type="SUPFAM" id="SSF51604">
    <property type="entry name" value="Enolase C-terminal domain-like"/>
    <property type="match status" value="1"/>
</dbReference>
<dbReference type="GO" id="GO:0004634">
    <property type="term" value="F:phosphopyruvate hydratase activity"/>
    <property type="evidence" value="ECO:0007669"/>
    <property type="project" value="UniProtKB-UniRule"/>
</dbReference>
<evidence type="ECO:0000313" key="16">
    <source>
        <dbReference type="Proteomes" id="UP000177740"/>
    </source>
</evidence>
<comment type="pathway">
    <text evidence="1 9">Carbohydrate degradation; glycolysis; pyruvate from D-glyceraldehyde 3-phosphate: step 4/5.</text>
</comment>
<feature type="binding site" evidence="11">
    <location>
        <position position="358"/>
    </location>
    <ligand>
        <name>substrate</name>
    </ligand>
</feature>
<dbReference type="InterPro" id="IPR029017">
    <property type="entry name" value="Enolase-like_N"/>
</dbReference>
<organism evidence="15 16">
    <name type="scientific">Candidatus Nealsonbacteria bacterium RIFOXYB1_FULL_40_15</name>
    <dbReference type="NCBI Taxonomy" id="1801677"/>
    <lineage>
        <taxon>Bacteria</taxon>
        <taxon>Candidatus Nealsoniibacteriota</taxon>
    </lineage>
</organism>
<feature type="binding site" evidence="11">
    <location>
        <position position="257"/>
    </location>
    <ligand>
        <name>substrate</name>
    </ligand>
</feature>
<dbReference type="GO" id="GO:0000015">
    <property type="term" value="C:phosphopyruvate hydratase complex"/>
    <property type="evidence" value="ECO:0007669"/>
    <property type="project" value="InterPro"/>
</dbReference>
<dbReference type="AlphaFoldDB" id="A0A1G2EQP9"/>
<dbReference type="PRINTS" id="PR00148">
    <property type="entry name" value="ENOLASE"/>
</dbReference>
<feature type="binding site" evidence="9">
    <location>
        <position position="225"/>
    </location>
    <ligand>
        <name>Mg(2+)</name>
        <dbReference type="ChEBI" id="CHEBI:18420"/>
    </ligand>
</feature>
<evidence type="ECO:0000256" key="7">
    <source>
        <dbReference type="ARBA" id="ARBA00023152"/>
    </source>
</evidence>
<feature type="binding site" evidence="11">
    <location>
        <begin position="334"/>
        <end position="337"/>
    </location>
    <ligand>
        <name>substrate</name>
    </ligand>
</feature>
<comment type="subcellular location">
    <subcellularLocation>
        <location evidence="9">Cytoplasm</location>
    </subcellularLocation>
    <subcellularLocation>
        <location evidence="9">Secreted</location>
    </subcellularLocation>
    <subcellularLocation>
        <location evidence="9">Cell surface</location>
    </subcellularLocation>
    <text evidence="9">Fractions of enolase are present in both the cytoplasm and on the cell surface.</text>
</comment>